<organism evidence="2 3">
    <name type="scientific">Lyophyllum shimeji</name>
    <name type="common">Hon-shimeji</name>
    <name type="synonym">Tricholoma shimeji</name>
    <dbReference type="NCBI Taxonomy" id="47721"/>
    <lineage>
        <taxon>Eukaryota</taxon>
        <taxon>Fungi</taxon>
        <taxon>Dikarya</taxon>
        <taxon>Basidiomycota</taxon>
        <taxon>Agaricomycotina</taxon>
        <taxon>Agaricomycetes</taxon>
        <taxon>Agaricomycetidae</taxon>
        <taxon>Agaricales</taxon>
        <taxon>Tricholomatineae</taxon>
        <taxon>Lyophyllaceae</taxon>
        <taxon>Lyophyllum</taxon>
    </lineage>
</organism>
<dbReference type="AlphaFoldDB" id="A0A9P3UUJ0"/>
<evidence type="ECO:0000313" key="2">
    <source>
        <dbReference type="EMBL" id="GLB45207.1"/>
    </source>
</evidence>
<dbReference type="InterPro" id="IPR023780">
    <property type="entry name" value="Chromo_domain"/>
</dbReference>
<accession>A0A9P3UUJ0</accession>
<gene>
    <name evidence="2" type="ORF">LshimejAT787_2001120</name>
</gene>
<dbReference type="InterPro" id="IPR016197">
    <property type="entry name" value="Chromo-like_dom_sf"/>
</dbReference>
<dbReference type="SUPFAM" id="SSF54160">
    <property type="entry name" value="Chromo domain-like"/>
    <property type="match status" value="1"/>
</dbReference>
<name>A0A9P3UUJ0_LYOSH</name>
<comment type="caution">
    <text evidence="2">The sequence shown here is derived from an EMBL/GenBank/DDBJ whole genome shotgun (WGS) entry which is preliminary data.</text>
</comment>
<reference evidence="2" key="1">
    <citation type="submission" date="2022-07" db="EMBL/GenBank/DDBJ databases">
        <title>The genome of Lyophyllum shimeji provides insight into the initial evolution of ectomycorrhizal fungal genome.</title>
        <authorList>
            <person name="Kobayashi Y."/>
            <person name="Shibata T."/>
            <person name="Hirakawa H."/>
            <person name="Shigenobu S."/>
            <person name="Nishiyama T."/>
            <person name="Yamada A."/>
            <person name="Hasebe M."/>
            <person name="Kawaguchi M."/>
        </authorList>
    </citation>
    <scope>NUCLEOTIDE SEQUENCE</scope>
    <source>
        <strain evidence="2">AT787</strain>
    </source>
</reference>
<dbReference type="InterPro" id="IPR000953">
    <property type="entry name" value="Chromo/chromo_shadow_dom"/>
</dbReference>
<dbReference type="Pfam" id="PF00385">
    <property type="entry name" value="Chromo"/>
    <property type="match status" value="1"/>
</dbReference>
<protein>
    <recommendedName>
        <fullName evidence="1">Chromo domain-containing protein</fullName>
    </recommendedName>
</protein>
<keyword evidence="3" id="KW-1185">Reference proteome</keyword>
<proteinExistence type="predicted"/>
<dbReference type="GO" id="GO:0006338">
    <property type="term" value="P:chromatin remodeling"/>
    <property type="evidence" value="ECO:0007669"/>
    <property type="project" value="UniProtKB-ARBA"/>
</dbReference>
<dbReference type="Gene3D" id="2.40.50.40">
    <property type="match status" value="1"/>
</dbReference>
<dbReference type="SMART" id="SM00298">
    <property type="entry name" value="CHROMO"/>
    <property type="match status" value="1"/>
</dbReference>
<evidence type="ECO:0000313" key="3">
    <source>
        <dbReference type="Proteomes" id="UP001063166"/>
    </source>
</evidence>
<dbReference type="EMBL" id="BRPK01000020">
    <property type="protein sequence ID" value="GLB45207.1"/>
    <property type="molecule type" value="Genomic_DNA"/>
</dbReference>
<feature type="domain" description="Chromo" evidence="1">
    <location>
        <begin position="46"/>
        <end position="98"/>
    </location>
</feature>
<dbReference type="Proteomes" id="UP001063166">
    <property type="component" value="Unassembled WGS sequence"/>
</dbReference>
<evidence type="ECO:0000259" key="1">
    <source>
        <dbReference type="SMART" id="SM00298"/>
    </source>
</evidence>
<dbReference type="OrthoDB" id="3268967at2759"/>
<sequence length="100" mass="11340">MPNAPDTYNTFHTSQVLPFVENDKDLFPSREYAEPPPVVTEDGLEEWFVDSIIAERARGKGFQYLVRYSGYGPEHDRWMSGRELKDNAALDTWLAGKGSG</sequence>